<name>A0A447QIK5_SERRU</name>
<gene>
    <name evidence="3" type="primary">kdgM</name>
    <name evidence="3" type="ORF">NCTC9419_01359</name>
</gene>
<dbReference type="PANTHER" id="PTHR38105:SF5">
    <property type="entry name" value="OUTER MEMBRANE PROTEIN"/>
    <property type="match status" value="1"/>
</dbReference>
<protein>
    <submittedName>
        <fullName evidence="3">Oligogalacturonate-specific porin kdgM</fullName>
    </submittedName>
</protein>
<dbReference type="STRING" id="61652.AXX16_1413"/>
<evidence type="ECO:0000313" key="4">
    <source>
        <dbReference type="Proteomes" id="UP000271603"/>
    </source>
</evidence>
<dbReference type="EMBL" id="LR134155">
    <property type="protein sequence ID" value="VEA69870.1"/>
    <property type="molecule type" value="Genomic_DNA"/>
</dbReference>
<proteinExistence type="predicted"/>
<feature type="chain" id="PRO_5019101190" evidence="2">
    <location>
        <begin position="21"/>
        <end position="224"/>
    </location>
</feature>
<dbReference type="GO" id="GO:0015288">
    <property type="term" value="F:porin activity"/>
    <property type="evidence" value="ECO:0007669"/>
    <property type="project" value="TreeGrafter"/>
</dbReference>
<dbReference type="InterPro" id="IPR009331">
    <property type="entry name" value="Oligogalacturonate-sp_porin"/>
</dbReference>
<dbReference type="InterPro" id="IPR053713">
    <property type="entry name" value="Bact_OM_Channel_sf"/>
</dbReference>
<dbReference type="GO" id="GO:0009279">
    <property type="term" value="C:cell outer membrane"/>
    <property type="evidence" value="ECO:0007669"/>
    <property type="project" value="TreeGrafter"/>
</dbReference>
<organism evidence="3 4">
    <name type="scientific">Serratia rubidaea</name>
    <name type="common">Serratia marinorubra</name>
    <dbReference type="NCBI Taxonomy" id="61652"/>
    <lineage>
        <taxon>Bacteria</taxon>
        <taxon>Pseudomonadati</taxon>
        <taxon>Pseudomonadota</taxon>
        <taxon>Gammaproteobacteria</taxon>
        <taxon>Enterobacterales</taxon>
        <taxon>Yersiniaceae</taxon>
        <taxon>Serratia</taxon>
    </lineage>
</organism>
<dbReference type="Proteomes" id="UP000271603">
    <property type="component" value="Chromosome"/>
</dbReference>
<dbReference type="RefSeq" id="WP_128143748.1">
    <property type="nucleotide sequence ID" value="NZ_JAQOZX010000001.1"/>
</dbReference>
<keyword evidence="1 2" id="KW-0732">Signal</keyword>
<feature type="signal peptide" evidence="2">
    <location>
        <begin position="1"/>
        <end position="20"/>
    </location>
</feature>
<sequence length="224" mass="25785">MKYLISLLLCLSGAVHHAYALELKYYHEVADVDKIHKESLGISHGFSGGFGAGLEYKRAARESGSAAWRHGGHDELKYHLKQKFQPYSLLDVTPEMGWSRKANSRKYKPQLKLSYRYTKHQKLSLMYRYEIKRSTGKARKQTQIWQLMNGDKIAGVTLNYGVKYKKSNQPLYRGHREDVEGKLQVSYRLTPSLAPFIELKNTAVSSSSAHRQTMLKVGFVWRML</sequence>
<reference evidence="3 4" key="1">
    <citation type="submission" date="2018-12" db="EMBL/GenBank/DDBJ databases">
        <authorList>
            <consortium name="Pathogen Informatics"/>
        </authorList>
    </citation>
    <scope>NUCLEOTIDE SEQUENCE [LARGE SCALE GENOMIC DNA]</scope>
    <source>
        <strain evidence="3 4">NCTC9419</strain>
    </source>
</reference>
<evidence type="ECO:0000256" key="2">
    <source>
        <dbReference type="SAM" id="SignalP"/>
    </source>
</evidence>
<dbReference type="AlphaFoldDB" id="A0A447QIK5"/>
<dbReference type="Pfam" id="PF06178">
    <property type="entry name" value="KdgM"/>
    <property type="match status" value="1"/>
</dbReference>
<dbReference type="PANTHER" id="PTHR38105">
    <property type="entry name" value="OUTER MEMBRANE PROTEIN-RELATED-RELATED"/>
    <property type="match status" value="1"/>
</dbReference>
<dbReference type="GO" id="GO:0015772">
    <property type="term" value="P:oligosaccharide transport"/>
    <property type="evidence" value="ECO:0007669"/>
    <property type="project" value="TreeGrafter"/>
</dbReference>
<accession>A0A447QIK5</accession>
<evidence type="ECO:0000256" key="1">
    <source>
        <dbReference type="ARBA" id="ARBA00022729"/>
    </source>
</evidence>
<dbReference type="Gene3D" id="2.40.160.40">
    <property type="entry name" value="monomeric porin ompg"/>
    <property type="match status" value="1"/>
</dbReference>
<evidence type="ECO:0000313" key="3">
    <source>
        <dbReference type="EMBL" id="VEA69870.1"/>
    </source>
</evidence>